<keyword evidence="6" id="KW-0808">Transferase</keyword>
<protein>
    <submittedName>
        <fullName evidence="6">Protein-S-isoprenylcysteine O-methyltransferase Ste14</fullName>
    </submittedName>
</protein>
<evidence type="ECO:0000256" key="1">
    <source>
        <dbReference type="ARBA" id="ARBA00004127"/>
    </source>
</evidence>
<evidence type="ECO:0000256" key="2">
    <source>
        <dbReference type="ARBA" id="ARBA00022692"/>
    </source>
</evidence>
<dbReference type="Gene3D" id="1.20.120.1630">
    <property type="match status" value="1"/>
</dbReference>
<feature type="transmembrane region" description="Helical" evidence="5">
    <location>
        <begin position="109"/>
        <end position="129"/>
    </location>
</feature>
<evidence type="ECO:0000313" key="7">
    <source>
        <dbReference type="Proteomes" id="UP000255355"/>
    </source>
</evidence>
<dbReference type="OrthoDB" id="9789029at2"/>
<reference evidence="6 7" key="1">
    <citation type="submission" date="2018-07" db="EMBL/GenBank/DDBJ databases">
        <title>Genomic Encyclopedia of Type Strains, Phase IV (KMG-IV): sequencing the most valuable type-strain genomes for metagenomic binning, comparative biology and taxonomic classification.</title>
        <authorList>
            <person name="Goeker M."/>
        </authorList>
    </citation>
    <scope>NUCLEOTIDE SEQUENCE [LARGE SCALE GENOMIC DNA]</scope>
    <source>
        <strain evidence="6 7">DSM 44952</strain>
    </source>
</reference>
<feature type="transmembrane region" description="Helical" evidence="5">
    <location>
        <begin position="79"/>
        <end position="97"/>
    </location>
</feature>
<gene>
    <name evidence="6" type="ORF">DFR68_101200</name>
</gene>
<dbReference type="Pfam" id="PF04191">
    <property type="entry name" value="PEMT"/>
    <property type="match status" value="1"/>
</dbReference>
<proteinExistence type="predicted"/>
<dbReference type="InterPro" id="IPR052527">
    <property type="entry name" value="Metal_cation-efflux_comp"/>
</dbReference>
<dbReference type="AlphaFoldDB" id="A0A370HDQ5"/>
<evidence type="ECO:0000256" key="5">
    <source>
        <dbReference type="SAM" id="Phobius"/>
    </source>
</evidence>
<dbReference type="GO" id="GO:0012505">
    <property type="term" value="C:endomembrane system"/>
    <property type="evidence" value="ECO:0007669"/>
    <property type="project" value="UniProtKB-SubCell"/>
</dbReference>
<name>A0A370HDQ5_9NOCA</name>
<feature type="transmembrane region" description="Helical" evidence="5">
    <location>
        <begin position="33"/>
        <end position="54"/>
    </location>
</feature>
<dbReference type="PANTHER" id="PTHR43847:SF1">
    <property type="entry name" value="BLL3993 PROTEIN"/>
    <property type="match status" value="1"/>
</dbReference>
<keyword evidence="4 5" id="KW-0472">Membrane</keyword>
<keyword evidence="2 5" id="KW-0812">Transmembrane</keyword>
<organism evidence="6 7">
    <name type="scientific">Nocardia mexicana</name>
    <dbReference type="NCBI Taxonomy" id="279262"/>
    <lineage>
        <taxon>Bacteria</taxon>
        <taxon>Bacillati</taxon>
        <taxon>Actinomycetota</taxon>
        <taxon>Actinomycetes</taxon>
        <taxon>Mycobacteriales</taxon>
        <taxon>Nocardiaceae</taxon>
        <taxon>Nocardia</taxon>
    </lineage>
</organism>
<accession>A0A370HDQ5</accession>
<evidence type="ECO:0000313" key="6">
    <source>
        <dbReference type="EMBL" id="RDI55367.1"/>
    </source>
</evidence>
<evidence type="ECO:0000256" key="3">
    <source>
        <dbReference type="ARBA" id="ARBA00022989"/>
    </source>
</evidence>
<keyword evidence="3 5" id="KW-1133">Transmembrane helix</keyword>
<dbReference type="EMBL" id="QQAZ01000001">
    <property type="protein sequence ID" value="RDI55367.1"/>
    <property type="molecule type" value="Genomic_DNA"/>
</dbReference>
<dbReference type="RefSeq" id="WP_068017596.1">
    <property type="nucleotide sequence ID" value="NZ_QQAZ01000001.1"/>
</dbReference>
<dbReference type="GO" id="GO:0008168">
    <property type="term" value="F:methyltransferase activity"/>
    <property type="evidence" value="ECO:0007669"/>
    <property type="project" value="UniProtKB-KW"/>
</dbReference>
<comment type="subcellular location">
    <subcellularLocation>
        <location evidence="1">Endomembrane system</location>
        <topology evidence="1">Multi-pass membrane protein</topology>
    </subcellularLocation>
</comment>
<keyword evidence="7" id="KW-1185">Reference proteome</keyword>
<evidence type="ECO:0000256" key="4">
    <source>
        <dbReference type="ARBA" id="ARBA00023136"/>
    </source>
</evidence>
<keyword evidence="6" id="KW-0489">Methyltransferase</keyword>
<dbReference type="STRING" id="1210089.GCA_001613165_02215"/>
<comment type="caution">
    <text evidence="6">The sequence shown here is derived from an EMBL/GenBank/DDBJ whole genome shotgun (WGS) entry which is preliminary data.</text>
</comment>
<feature type="transmembrane region" description="Helical" evidence="5">
    <location>
        <begin position="165"/>
        <end position="193"/>
    </location>
</feature>
<dbReference type="PANTHER" id="PTHR43847">
    <property type="entry name" value="BLL3993 PROTEIN"/>
    <property type="match status" value="1"/>
</dbReference>
<dbReference type="InterPro" id="IPR007318">
    <property type="entry name" value="Phopholipid_MeTrfase"/>
</dbReference>
<sequence>MGNVYVKSFASLAALLVGLGALAFLSAWTFEYWQAWVFLGVFGASGVLIMLYLIRYDRELLERRMSAGPTAETRTSQRIIMSLASLGFFALLVVPGLDHRFGWSSVPGWLSVVAEVVIALGMLIVFFVFRENSFTSATIDVAEDQQVVSTGPYALVRHPMYTGSLLYQVAMPVALGSWWGLAVFVPLVPIMLWRISDEERLLSQSLPGYTEYARRTRYRLVPQVW</sequence>
<dbReference type="GO" id="GO:0032259">
    <property type="term" value="P:methylation"/>
    <property type="evidence" value="ECO:0007669"/>
    <property type="project" value="UniProtKB-KW"/>
</dbReference>
<dbReference type="Proteomes" id="UP000255355">
    <property type="component" value="Unassembled WGS sequence"/>
</dbReference>